<keyword evidence="9 12" id="KW-0472">Membrane</keyword>
<keyword evidence="6 12" id="KW-0812">Transmembrane</keyword>
<dbReference type="GO" id="GO:0005789">
    <property type="term" value="C:endoplasmic reticulum membrane"/>
    <property type="evidence" value="ECO:0007669"/>
    <property type="project" value="UniProtKB-SubCell"/>
</dbReference>
<keyword evidence="4 12" id="KW-0328">Glycosyltransferase</keyword>
<evidence type="ECO:0000256" key="3">
    <source>
        <dbReference type="ARBA" id="ARBA00007063"/>
    </source>
</evidence>
<feature type="transmembrane region" description="Helical" evidence="12">
    <location>
        <begin position="62"/>
        <end position="82"/>
    </location>
</feature>
<proteinExistence type="inferred from homology"/>
<feature type="transmembrane region" description="Helical" evidence="12">
    <location>
        <begin position="88"/>
        <end position="109"/>
    </location>
</feature>
<comment type="similarity">
    <text evidence="3 12">Belongs to the glycosyltransferase 22 family.</text>
</comment>
<evidence type="ECO:0000256" key="10">
    <source>
        <dbReference type="ARBA" id="ARBA00044721"/>
    </source>
</evidence>
<feature type="transmembrane region" description="Helical" evidence="12">
    <location>
        <begin position="142"/>
        <end position="159"/>
    </location>
</feature>
<keyword evidence="14" id="KW-1185">Reference proteome</keyword>
<reference evidence="15" key="1">
    <citation type="submission" date="2022-11" db="UniProtKB">
        <authorList>
            <consortium name="WormBaseParasite"/>
        </authorList>
    </citation>
    <scope>IDENTIFICATION</scope>
</reference>
<dbReference type="InterPro" id="IPR005599">
    <property type="entry name" value="GPI_mannosylTrfase"/>
</dbReference>
<comment type="pathway">
    <text evidence="2">Protein modification; protein glycosylation.</text>
</comment>
<feature type="transmembrane region" description="Helical" evidence="12">
    <location>
        <begin position="254"/>
        <end position="276"/>
    </location>
</feature>
<feature type="transmembrane region" description="Helical" evidence="12">
    <location>
        <begin position="335"/>
        <end position="359"/>
    </location>
</feature>
<evidence type="ECO:0000313" key="14">
    <source>
        <dbReference type="Proteomes" id="UP000887566"/>
    </source>
</evidence>
<dbReference type="EC" id="2.4.1.-" evidence="12"/>
<feature type="transmembrane region" description="Helical" evidence="12">
    <location>
        <begin position="203"/>
        <end position="221"/>
    </location>
</feature>
<comment type="function">
    <text evidence="10">Mannosyltransferase that operates in the biosynthetic pathway of dolichol-linked oligosaccharides, the glycan precursors employed in protein asparagine (N)-glycosylation. The assembly of dolichol-linked oligosaccharides begins on the cytosolic side of the endoplasmic reticulum membrane and finishes in its lumen. The sequential addition of sugars to dolichol pyrophosphate produces dolichol-linked oligosaccharides containing fourteen sugars, including two GlcNAcs, nine mannoses and three glucoses. Once assembled, the oligosaccharide is transferred from the lipid to nascent proteins by oligosaccharyltransferases. In the lumen of the endoplasmic reticulum, adds the eighth mannose residue in an alpha-1,6 linkage onto Man(7)GlcNAc(2)-PP-dolichol to produce Man(8)GlcNAc(2)-PP-dolichol.</text>
</comment>
<dbReference type="WBParaSite" id="PSAMB.scaffold590size46444.g7295.t1">
    <property type="protein sequence ID" value="PSAMB.scaffold590size46444.g7295.t1"/>
    <property type="gene ID" value="PSAMB.scaffold590size46444.g7295"/>
</dbReference>
<evidence type="ECO:0000256" key="13">
    <source>
        <dbReference type="SAM" id="SignalP"/>
    </source>
</evidence>
<dbReference type="Pfam" id="PF03901">
    <property type="entry name" value="Glyco_transf_22"/>
    <property type="match status" value="1"/>
</dbReference>
<evidence type="ECO:0000256" key="1">
    <source>
        <dbReference type="ARBA" id="ARBA00004477"/>
    </source>
</evidence>
<dbReference type="PANTHER" id="PTHR22760:SF1">
    <property type="entry name" value="DOL-P-MAN:MAN(7)GLCNAC(2)-PP-DOL ALPHA-1,6-MANNOSYLTRANSFERASE"/>
    <property type="match status" value="1"/>
</dbReference>
<name>A0A914WZX8_9BILA</name>
<evidence type="ECO:0000256" key="9">
    <source>
        <dbReference type="ARBA" id="ARBA00023136"/>
    </source>
</evidence>
<keyword evidence="5" id="KW-0808">Transferase</keyword>
<evidence type="ECO:0000256" key="12">
    <source>
        <dbReference type="RuleBase" id="RU363075"/>
    </source>
</evidence>
<sequence>MDNIQTTEWLVLMGFMIHLIVCPWTKVEESFNVQATHDLLYHRLNFSEYDHHSFPGVVPRTFAGPIALSAAVAPLIAAFEFWNVPKYWGLFAVRFTLGLTVVLAFCNFCRAINKHFGAETADFLRLIITTQFHFLFYASRPLPNTFALIGALIVFALWLDKDYSNAVRVATATAVIFRCELILLFAPIFLPLLLTGRLKWSTAIWNGLLSLTVALGVTVPLDSFLWGRTLWPEGEVWWFNVVLNKSNEWGTMPFLWYFYSALPRALMASLVLVPIGLLLDRRLLEIVAPAVAFIAAFSFLPHKELRFIVYALPLINLAAAVACARAWINKHKSTVRMLVGVAFGAHLLVNLAASSFFLYASSQNYPGGEALGYLQYSQRFDKAKPISVHIDVYTAQTGVSRYLHLYKSWQYDKTEDLQPKDLAHFDFLLVGTGNNLTEEVEKYSATHRIMFRAPAYHKIQYKRFKHFPYVLPSVKAKERIAALKKL</sequence>
<evidence type="ECO:0000313" key="15">
    <source>
        <dbReference type="WBParaSite" id="PSAMB.scaffold590size46444.g7295.t1"/>
    </source>
</evidence>
<comment type="subcellular location">
    <subcellularLocation>
        <location evidence="1 12">Endoplasmic reticulum membrane</location>
        <topology evidence="1 12">Multi-pass membrane protein</topology>
    </subcellularLocation>
</comment>
<dbReference type="PANTHER" id="PTHR22760">
    <property type="entry name" value="GLYCOSYLTRANSFERASE"/>
    <property type="match status" value="1"/>
</dbReference>
<feature type="transmembrane region" description="Helical" evidence="12">
    <location>
        <begin position="307"/>
        <end position="328"/>
    </location>
</feature>
<feature type="signal peptide" evidence="13">
    <location>
        <begin position="1"/>
        <end position="22"/>
    </location>
</feature>
<feature type="transmembrane region" description="Helical" evidence="12">
    <location>
        <begin position="283"/>
        <end position="301"/>
    </location>
</feature>
<dbReference type="AlphaFoldDB" id="A0A914WZX8"/>
<feature type="chain" id="PRO_5037287480" description="Mannosyltransferase" evidence="13">
    <location>
        <begin position="23"/>
        <end position="486"/>
    </location>
</feature>
<evidence type="ECO:0000256" key="5">
    <source>
        <dbReference type="ARBA" id="ARBA00022679"/>
    </source>
</evidence>
<evidence type="ECO:0000256" key="8">
    <source>
        <dbReference type="ARBA" id="ARBA00022989"/>
    </source>
</evidence>
<protein>
    <recommendedName>
        <fullName evidence="12">Mannosyltransferase</fullName>
        <ecNumber evidence="12">2.4.1.-</ecNumber>
    </recommendedName>
</protein>
<feature type="transmembrane region" description="Helical" evidence="12">
    <location>
        <begin position="171"/>
        <end position="194"/>
    </location>
</feature>
<evidence type="ECO:0000256" key="11">
    <source>
        <dbReference type="ARBA" id="ARBA00048899"/>
    </source>
</evidence>
<evidence type="ECO:0000256" key="6">
    <source>
        <dbReference type="ARBA" id="ARBA00022692"/>
    </source>
</evidence>
<dbReference type="GO" id="GO:0052917">
    <property type="term" value="F:dol-P-Man:Man(7)GlcNAc(2)-PP-Dol alpha-1,6-mannosyltransferase activity"/>
    <property type="evidence" value="ECO:0007669"/>
    <property type="project" value="UniProtKB-EC"/>
</dbReference>
<evidence type="ECO:0000256" key="7">
    <source>
        <dbReference type="ARBA" id="ARBA00022824"/>
    </source>
</evidence>
<comment type="catalytic activity">
    <reaction evidence="11">
        <text>an alpha-D-Man-(1-&gt;2)-alpha-D-Man-(1-&gt;2)-alpha-D-Man-(1-&gt;3)-[alpha-D-Man-(1-&gt;2)-alpha-D-Man-(1-&gt;3)-alpha-D-Man-(1-&gt;6)]-beta-D-Man-(1-&gt;4)-beta-D-GlcNAc-(1-&gt;4)-alpha-D-GlcNAc-diphospho-di-trans,poly-cis-dolichol + a di-trans,poly-cis-dolichyl beta-D-mannosyl phosphate = an alpha-D-Man-(1-&gt;2)-alpha-D-Man-(1-&gt;2)-alpha-D-Man-(1-&gt;3)-[alpha-D-Man-(1-&gt;2)-alpha-D-Man-(1-&gt;3)-[alpha-D-Man-(1-&gt;6)]-alpha-D-Man-(1-&gt;6)]-beta-D-Man-(1-&gt;4)-beta-D-GlcNAc-(1-&gt;4)-alpha-D-GlcNAc-diphospho-di-trans,poly-cis-dolichol + a di-trans,poly-cis-dolichyl phosphate + H(+)</text>
        <dbReference type="Rhea" id="RHEA:29535"/>
        <dbReference type="Rhea" id="RHEA-COMP:19498"/>
        <dbReference type="Rhea" id="RHEA-COMP:19501"/>
        <dbReference type="Rhea" id="RHEA-COMP:19518"/>
        <dbReference type="Rhea" id="RHEA-COMP:19519"/>
        <dbReference type="ChEBI" id="CHEBI:15378"/>
        <dbReference type="ChEBI" id="CHEBI:57683"/>
        <dbReference type="ChEBI" id="CHEBI:58211"/>
        <dbReference type="ChEBI" id="CHEBI:132517"/>
        <dbReference type="ChEBI" id="CHEBI:132519"/>
        <dbReference type="EC" id="2.4.1.260"/>
    </reaction>
    <physiologicalReaction direction="left-to-right" evidence="11">
        <dbReference type="Rhea" id="RHEA:29536"/>
    </physiologicalReaction>
</comment>
<organism evidence="14 15">
    <name type="scientific">Plectus sambesii</name>
    <dbReference type="NCBI Taxonomy" id="2011161"/>
    <lineage>
        <taxon>Eukaryota</taxon>
        <taxon>Metazoa</taxon>
        <taxon>Ecdysozoa</taxon>
        <taxon>Nematoda</taxon>
        <taxon>Chromadorea</taxon>
        <taxon>Plectida</taxon>
        <taxon>Plectina</taxon>
        <taxon>Plectoidea</taxon>
        <taxon>Plectidae</taxon>
        <taxon>Plectus</taxon>
    </lineage>
</organism>
<keyword evidence="7 12" id="KW-0256">Endoplasmic reticulum</keyword>
<accession>A0A914WZX8</accession>
<keyword evidence="13" id="KW-0732">Signal</keyword>
<dbReference type="Proteomes" id="UP000887566">
    <property type="component" value="Unplaced"/>
</dbReference>
<evidence type="ECO:0000256" key="4">
    <source>
        <dbReference type="ARBA" id="ARBA00022676"/>
    </source>
</evidence>
<evidence type="ECO:0000256" key="2">
    <source>
        <dbReference type="ARBA" id="ARBA00004922"/>
    </source>
</evidence>
<dbReference type="GO" id="GO:0006487">
    <property type="term" value="P:protein N-linked glycosylation"/>
    <property type="evidence" value="ECO:0007669"/>
    <property type="project" value="TreeGrafter"/>
</dbReference>
<keyword evidence="8 12" id="KW-1133">Transmembrane helix</keyword>